<keyword evidence="2" id="KW-0963">Cytoplasm</keyword>
<sequence length="296" mass="30496">MGTRTPCRVDRRVSSAVRVSVDEPGAVGAPGAGGAVASGGRDSSVDSGIRAVARIRAEVDARGVSRLPVLEGEGPLAVRRVRSSGQEARVALVGAMSAPLGGDRLTVEATAGVGARLDIGSSAATIALPGQSERPARYDVRLSVAEDAELRWLPEQLISAYGSSLRMTTRAELAPGARLLLREEQVLGRAGEEPGALTSRLTVRCDGRTLLDQELSCGPGAPGGWDGPAALAGHRALGQLVVVHPELAHSPAEPRMLGEHAALTPLAGPGLLVTAVAADALLLRRVLDEAVRLVAW</sequence>
<organism evidence="3 4">
    <name type="scientific">Streptomyces boluensis</name>
    <dbReference type="NCBI Taxonomy" id="1775135"/>
    <lineage>
        <taxon>Bacteria</taxon>
        <taxon>Bacillati</taxon>
        <taxon>Actinomycetota</taxon>
        <taxon>Actinomycetes</taxon>
        <taxon>Kitasatosporales</taxon>
        <taxon>Streptomycetaceae</taxon>
        <taxon>Streptomyces</taxon>
    </lineage>
</organism>
<dbReference type="InterPro" id="IPR002669">
    <property type="entry name" value="UreD"/>
</dbReference>
<dbReference type="GO" id="GO:0016151">
    <property type="term" value="F:nickel cation binding"/>
    <property type="evidence" value="ECO:0007669"/>
    <property type="project" value="UniProtKB-UniRule"/>
</dbReference>
<evidence type="ECO:0000313" key="3">
    <source>
        <dbReference type="EMBL" id="NBE54732.1"/>
    </source>
</evidence>
<dbReference type="Pfam" id="PF01774">
    <property type="entry name" value="UreD"/>
    <property type="match status" value="1"/>
</dbReference>
<evidence type="ECO:0000256" key="1">
    <source>
        <dbReference type="ARBA" id="ARBA00023186"/>
    </source>
</evidence>
<protein>
    <recommendedName>
        <fullName evidence="2">Urease accessory protein UreD</fullName>
    </recommendedName>
</protein>
<keyword evidence="4" id="KW-1185">Reference proteome</keyword>
<accession>A0A964UU39</accession>
<proteinExistence type="inferred from homology"/>
<dbReference type="EMBL" id="JAAAHS010000245">
    <property type="protein sequence ID" value="NBE54732.1"/>
    <property type="molecule type" value="Genomic_DNA"/>
</dbReference>
<comment type="subcellular location">
    <subcellularLocation>
        <location evidence="2">Cytoplasm</location>
    </subcellularLocation>
</comment>
<evidence type="ECO:0000313" key="4">
    <source>
        <dbReference type="Proteomes" id="UP000598297"/>
    </source>
</evidence>
<comment type="function">
    <text evidence="2">Required for maturation of urease via the functional incorporation of the urease nickel metallocenter.</text>
</comment>
<dbReference type="GO" id="GO:0005737">
    <property type="term" value="C:cytoplasm"/>
    <property type="evidence" value="ECO:0007669"/>
    <property type="project" value="UniProtKB-SubCell"/>
</dbReference>
<keyword evidence="2" id="KW-0996">Nickel insertion</keyword>
<comment type="subunit">
    <text evidence="2">UreD, UreF and UreG form a complex that acts as a GTP-hydrolysis-dependent molecular chaperone, activating the urease apoprotein by helping to assemble the nickel containing metallocenter of UreC. The UreE protein probably delivers the nickel.</text>
</comment>
<keyword evidence="1 2" id="KW-0143">Chaperone</keyword>
<comment type="similarity">
    <text evidence="2">Belongs to the UreD family.</text>
</comment>
<dbReference type="Proteomes" id="UP000598297">
    <property type="component" value="Unassembled WGS sequence"/>
</dbReference>
<dbReference type="HAMAP" id="MF_01384">
    <property type="entry name" value="UreD"/>
    <property type="match status" value="1"/>
</dbReference>
<dbReference type="AlphaFoldDB" id="A0A964UU39"/>
<evidence type="ECO:0000256" key="2">
    <source>
        <dbReference type="HAMAP-Rule" id="MF_01384"/>
    </source>
</evidence>
<dbReference type="OrthoDB" id="8677206at2"/>
<name>A0A964UU39_9ACTN</name>
<gene>
    <name evidence="2" type="primary">ureD</name>
    <name evidence="3" type="ORF">GUY60_25565</name>
</gene>
<comment type="caution">
    <text evidence="3">The sequence shown here is derived from an EMBL/GenBank/DDBJ whole genome shotgun (WGS) entry which is preliminary data.</text>
</comment>
<reference evidence="3" key="1">
    <citation type="submission" date="2020-01" db="EMBL/GenBank/DDBJ databases">
        <title>Whole-genome analyses of novel actinobacteria.</title>
        <authorList>
            <person name="Sahin N."/>
        </authorList>
    </citation>
    <scope>NUCLEOTIDE SEQUENCE</scope>
    <source>
        <strain evidence="3">YC537</strain>
    </source>
</reference>